<dbReference type="AlphaFoldDB" id="A0AAV4P0D8"/>
<evidence type="ECO:0000256" key="1">
    <source>
        <dbReference type="SAM" id="MobiDB-lite"/>
    </source>
</evidence>
<organism evidence="2 3">
    <name type="scientific">Caerostris extrusa</name>
    <name type="common">Bark spider</name>
    <name type="synonym">Caerostris bankana</name>
    <dbReference type="NCBI Taxonomy" id="172846"/>
    <lineage>
        <taxon>Eukaryota</taxon>
        <taxon>Metazoa</taxon>
        <taxon>Ecdysozoa</taxon>
        <taxon>Arthropoda</taxon>
        <taxon>Chelicerata</taxon>
        <taxon>Arachnida</taxon>
        <taxon>Araneae</taxon>
        <taxon>Araneomorphae</taxon>
        <taxon>Entelegynae</taxon>
        <taxon>Araneoidea</taxon>
        <taxon>Araneidae</taxon>
        <taxon>Caerostris</taxon>
    </lineage>
</organism>
<proteinExistence type="predicted"/>
<feature type="region of interest" description="Disordered" evidence="1">
    <location>
        <begin position="95"/>
        <end position="117"/>
    </location>
</feature>
<gene>
    <name evidence="2" type="ORF">CEXT_457761</name>
</gene>
<accession>A0AAV4P0D8</accession>
<dbReference type="Proteomes" id="UP001054945">
    <property type="component" value="Unassembled WGS sequence"/>
</dbReference>
<reference evidence="2 3" key="1">
    <citation type="submission" date="2021-06" db="EMBL/GenBank/DDBJ databases">
        <title>Caerostris extrusa draft genome.</title>
        <authorList>
            <person name="Kono N."/>
            <person name="Arakawa K."/>
        </authorList>
    </citation>
    <scope>NUCLEOTIDE SEQUENCE [LARGE SCALE GENOMIC DNA]</scope>
</reference>
<keyword evidence="3" id="KW-1185">Reference proteome</keyword>
<evidence type="ECO:0000313" key="3">
    <source>
        <dbReference type="Proteomes" id="UP001054945"/>
    </source>
</evidence>
<sequence>MVIIFRSSGTLLQREWKQSPFFLPLFLRKAHLESHFLGYSQTSVRIPSAQGGNEELLSSFTGLGDTSRKVFIALLRTHEDRWIFIGKGTRLRGVEATASQQQKQGSKRDNGYQIEAPGPLHKETHFILLR</sequence>
<evidence type="ECO:0000313" key="2">
    <source>
        <dbReference type="EMBL" id="GIX90519.1"/>
    </source>
</evidence>
<comment type="caution">
    <text evidence="2">The sequence shown here is derived from an EMBL/GenBank/DDBJ whole genome shotgun (WGS) entry which is preliminary data.</text>
</comment>
<protein>
    <submittedName>
        <fullName evidence="2">Uncharacterized protein</fullName>
    </submittedName>
</protein>
<dbReference type="EMBL" id="BPLR01021502">
    <property type="protein sequence ID" value="GIX90519.1"/>
    <property type="molecule type" value="Genomic_DNA"/>
</dbReference>
<name>A0AAV4P0D8_CAEEX</name>